<reference evidence="6 7" key="1">
    <citation type="journal article" date="2018" name="New Phytol.">
        <title>Phylogenomics of Endogonaceae and evolution of mycorrhizas within Mucoromycota.</title>
        <authorList>
            <person name="Chang Y."/>
            <person name="Desiro A."/>
            <person name="Na H."/>
            <person name="Sandor L."/>
            <person name="Lipzen A."/>
            <person name="Clum A."/>
            <person name="Barry K."/>
            <person name="Grigoriev I.V."/>
            <person name="Martin F.M."/>
            <person name="Stajich J.E."/>
            <person name="Smith M.E."/>
            <person name="Bonito G."/>
            <person name="Spatafora J.W."/>
        </authorList>
    </citation>
    <scope>NUCLEOTIDE SEQUENCE [LARGE SCALE GENOMIC DNA]</scope>
    <source>
        <strain evidence="6 7">AD002</strain>
    </source>
</reference>
<dbReference type="PANTHER" id="PTHR10279">
    <property type="entry name" value="ORNITHINE DECARBOXYLASE ANTIZYME"/>
    <property type="match status" value="1"/>
</dbReference>
<dbReference type="InterPro" id="IPR016181">
    <property type="entry name" value="Acyl_CoA_acyltransferase"/>
</dbReference>
<comment type="caution">
    <text evidence="6">The sequence shown here is derived from an EMBL/GenBank/DDBJ whole genome shotgun (WGS) entry which is preliminary data.</text>
</comment>
<dbReference type="EMBL" id="RBNJ01000192">
    <property type="protein sequence ID" value="RUS35166.1"/>
    <property type="molecule type" value="Genomic_DNA"/>
</dbReference>
<evidence type="ECO:0000313" key="6">
    <source>
        <dbReference type="EMBL" id="RUS35166.1"/>
    </source>
</evidence>
<keyword evidence="5" id="KW-0688">Ribosomal frameshifting</keyword>
<evidence type="ECO:0000256" key="5">
    <source>
        <dbReference type="ARBA" id="ARBA00022758"/>
    </source>
</evidence>
<evidence type="ECO:0000313" key="7">
    <source>
        <dbReference type="Proteomes" id="UP000274822"/>
    </source>
</evidence>
<keyword evidence="7" id="KW-1185">Reference proteome</keyword>
<dbReference type="GO" id="GO:0005737">
    <property type="term" value="C:cytoplasm"/>
    <property type="evidence" value="ECO:0007669"/>
    <property type="project" value="TreeGrafter"/>
</dbReference>
<sequence length="228" mass="24575">MAANLAQFSSNNSSTLIPLDTLSYANVNGSVATKSQQQEIYAVCVTHHSTGGVEGGVPDVPLGYTEPGGVCFPMRGRLAETETRKETWTTAFVAEVLVGSGLKKEDKTNIGTSSSPNPFLSQVDATLTITSQREQQNVWSGFLKDGRLILRGGGWDDVDMRESIVAVLELAETFACTDVIIYLPRNDPDITRLVHDFLYIGFEPVMPGMPLGAGLGGEAKYVRVGMEL</sequence>
<protein>
    <recommendedName>
        <fullName evidence="4">Ornithine decarboxylase antizyme</fullName>
    </recommendedName>
</protein>
<accession>A0A433QZE4</accession>
<comment type="similarity">
    <text evidence="2">Belongs to the ODC antizyme family.</text>
</comment>
<dbReference type="InterPro" id="IPR002993">
    <property type="entry name" value="ODC_AZ"/>
</dbReference>
<dbReference type="GO" id="GO:0075523">
    <property type="term" value="P:viral translational frameshifting"/>
    <property type="evidence" value="ECO:0007669"/>
    <property type="project" value="UniProtKB-KW"/>
</dbReference>
<dbReference type="GO" id="GO:0045732">
    <property type="term" value="P:positive regulation of protein catabolic process"/>
    <property type="evidence" value="ECO:0007669"/>
    <property type="project" value="TreeGrafter"/>
</dbReference>
<evidence type="ECO:0000256" key="2">
    <source>
        <dbReference type="ARBA" id="ARBA00008796"/>
    </source>
</evidence>
<dbReference type="PANTHER" id="PTHR10279:SF10">
    <property type="entry name" value="ORNITHINE DECARBOXYLASE ANTIZYME"/>
    <property type="match status" value="1"/>
</dbReference>
<dbReference type="Gene3D" id="3.40.630.60">
    <property type="match status" value="1"/>
</dbReference>
<dbReference type="InterPro" id="IPR038581">
    <property type="entry name" value="ODC_AZ_sf"/>
</dbReference>
<organism evidence="6 7">
    <name type="scientific">Jimgerdemannia flammicorona</name>
    <dbReference type="NCBI Taxonomy" id="994334"/>
    <lineage>
        <taxon>Eukaryota</taxon>
        <taxon>Fungi</taxon>
        <taxon>Fungi incertae sedis</taxon>
        <taxon>Mucoromycota</taxon>
        <taxon>Mucoromycotina</taxon>
        <taxon>Endogonomycetes</taxon>
        <taxon>Endogonales</taxon>
        <taxon>Endogonaceae</taxon>
        <taxon>Jimgerdemannia</taxon>
    </lineage>
</organism>
<dbReference type="GO" id="GO:0008073">
    <property type="term" value="F:ornithine decarboxylase inhibitor activity"/>
    <property type="evidence" value="ECO:0007669"/>
    <property type="project" value="InterPro"/>
</dbReference>
<dbReference type="SUPFAM" id="SSF55729">
    <property type="entry name" value="Acyl-CoA N-acyltransferases (Nat)"/>
    <property type="match status" value="1"/>
</dbReference>
<dbReference type="AlphaFoldDB" id="A0A433QZE4"/>
<comment type="subunit">
    <text evidence="3">Interacts with ODC and thereby sterically blocks ODC homodimerization.</text>
</comment>
<evidence type="ECO:0000256" key="1">
    <source>
        <dbReference type="ARBA" id="ARBA00002307"/>
    </source>
</evidence>
<evidence type="ECO:0000256" key="3">
    <source>
        <dbReference type="ARBA" id="ARBA00011486"/>
    </source>
</evidence>
<name>A0A433QZE4_9FUNG</name>
<gene>
    <name evidence="6" type="ORF">BC938DRAFT_474883</name>
</gene>
<proteinExistence type="inferred from homology"/>
<comment type="function">
    <text evidence="1">Ornithine decarboxylase (ODC) antizyme protein that negatively regulates ODC activity and intracellular polyamine biosynthesis in response to increased intracellular polyamine levels. Binds to ODC monomers, inhibiting the assembly of the functional ODC homodimer, and targets the monomers for ubiquitin-independent proteolytic destruction by the 26S proteasome.</text>
</comment>
<dbReference type="Pfam" id="PF02100">
    <property type="entry name" value="ODC_AZ"/>
    <property type="match status" value="1"/>
</dbReference>
<evidence type="ECO:0000256" key="4">
    <source>
        <dbReference type="ARBA" id="ARBA00017712"/>
    </source>
</evidence>
<dbReference type="GO" id="GO:0005634">
    <property type="term" value="C:nucleus"/>
    <property type="evidence" value="ECO:0007669"/>
    <property type="project" value="TreeGrafter"/>
</dbReference>
<dbReference type="Proteomes" id="UP000274822">
    <property type="component" value="Unassembled WGS sequence"/>
</dbReference>